<feature type="transmembrane region" description="Helical" evidence="2">
    <location>
        <begin position="228"/>
        <end position="248"/>
    </location>
</feature>
<evidence type="ECO:0000256" key="2">
    <source>
        <dbReference type="SAM" id="Phobius"/>
    </source>
</evidence>
<dbReference type="EMBL" id="BOPZ01000032">
    <property type="protein sequence ID" value="GIM30296.1"/>
    <property type="molecule type" value="Genomic_DNA"/>
</dbReference>
<proteinExistence type="predicted"/>
<feature type="transmembrane region" description="Helical" evidence="2">
    <location>
        <begin position="803"/>
        <end position="820"/>
    </location>
</feature>
<feature type="transmembrane region" description="Helical" evidence="2">
    <location>
        <begin position="654"/>
        <end position="678"/>
    </location>
</feature>
<feature type="transmembrane region" description="Helical" evidence="2">
    <location>
        <begin position="446"/>
        <end position="462"/>
    </location>
</feature>
<dbReference type="RefSeq" id="WP_212904971.1">
    <property type="nucleotide sequence ID" value="NZ_BOPZ01000032.1"/>
</dbReference>
<comment type="caution">
    <text evidence="3">The sequence shown here is derived from an EMBL/GenBank/DDBJ whole genome shotgun (WGS) entry which is preliminary data.</text>
</comment>
<feature type="coiled-coil region" evidence="1">
    <location>
        <begin position="103"/>
        <end position="153"/>
    </location>
</feature>
<feature type="transmembrane region" description="Helical" evidence="2">
    <location>
        <begin position="748"/>
        <end position="767"/>
    </location>
</feature>
<keyword evidence="2" id="KW-0472">Membrane</keyword>
<feature type="transmembrane region" description="Helical" evidence="2">
    <location>
        <begin position="255"/>
        <end position="277"/>
    </location>
</feature>
<evidence type="ECO:0000313" key="3">
    <source>
        <dbReference type="EMBL" id="GIM30296.1"/>
    </source>
</evidence>
<feature type="transmembrane region" description="Helical" evidence="2">
    <location>
        <begin position="333"/>
        <end position="352"/>
    </location>
</feature>
<feature type="transmembrane region" description="Helical" evidence="2">
    <location>
        <begin position="724"/>
        <end position="742"/>
    </location>
</feature>
<keyword evidence="1" id="KW-0175">Coiled coil</keyword>
<keyword evidence="2" id="KW-0812">Transmembrane</keyword>
<evidence type="ECO:0000256" key="1">
    <source>
        <dbReference type="SAM" id="Coils"/>
    </source>
</evidence>
<dbReference type="Pfam" id="PF10101">
    <property type="entry name" value="DUF2339"/>
    <property type="match status" value="1"/>
</dbReference>
<feature type="transmembrane region" description="Helical" evidence="2">
    <location>
        <begin position="474"/>
        <end position="490"/>
    </location>
</feature>
<organism evidence="3 4">
    <name type="scientific">Clostridium polyendosporum</name>
    <dbReference type="NCBI Taxonomy" id="69208"/>
    <lineage>
        <taxon>Bacteria</taxon>
        <taxon>Bacillati</taxon>
        <taxon>Bacillota</taxon>
        <taxon>Clostridia</taxon>
        <taxon>Eubacteriales</taxon>
        <taxon>Clostridiaceae</taxon>
        <taxon>Clostridium</taxon>
    </lineage>
</organism>
<protein>
    <submittedName>
        <fullName evidence="3">Membrane protein</fullName>
    </submittedName>
</protein>
<dbReference type="PANTHER" id="PTHR38434">
    <property type="entry name" value="BLL2549 PROTEIN"/>
    <property type="match status" value="1"/>
</dbReference>
<keyword evidence="2" id="KW-1133">Transmembrane helix</keyword>
<feature type="coiled-coil region" evidence="1">
    <location>
        <begin position="1"/>
        <end position="68"/>
    </location>
</feature>
<accession>A0A919S2R4</accession>
<feature type="transmembrane region" description="Helical" evidence="2">
    <location>
        <begin position="779"/>
        <end position="797"/>
    </location>
</feature>
<feature type="transmembrane region" description="Helical" evidence="2">
    <location>
        <begin position="624"/>
        <end position="642"/>
    </location>
</feature>
<dbReference type="AlphaFoldDB" id="A0A919S2R4"/>
<keyword evidence="4" id="KW-1185">Reference proteome</keyword>
<feature type="transmembrane region" description="Helical" evidence="2">
    <location>
        <begin position="359"/>
        <end position="378"/>
    </location>
</feature>
<feature type="transmembrane region" description="Helical" evidence="2">
    <location>
        <begin position="283"/>
        <end position="302"/>
    </location>
</feature>
<feature type="transmembrane region" description="Helical" evidence="2">
    <location>
        <begin position="384"/>
        <end position="405"/>
    </location>
</feature>
<reference evidence="3" key="1">
    <citation type="submission" date="2021-03" db="EMBL/GenBank/DDBJ databases">
        <title>Taxonomic study of Clostridium polyendosporum from meadow-gley soil under rice.</title>
        <authorList>
            <person name="Kobayashi H."/>
            <person name="Tanizawa Y."/>
            <person name="Yagura M."/>
        </authorList>
    </citation>
    <scope>NUCLEOTIDE SEQUENCE</scope>
    <source>
        <strain evidence="3">JCM 30710</strain>
    </source>
</reference>
<feature type="transmembrane region" description="Helical" evidence="2">
    <location>
        <begin position="552"/>
        <end position="571"/>
    </location>
</feature>
<feature type="transmembrane region" description="Helical" evidence="2">
    <location>
        <begin position="526"/>
        <end position="546"/>
    </location>
</feature>
<name>A0A919S2R4_9CLOT</name>
<sequence>MEELREIIARQKSLLTDLESLSKQYDVKELLSRNKTLSGEVENCRKELNILTEKCKNLTMKNEDLNLKLTEQILDEKRNILKISKEKMEVYFQKSSESVHNRLNSLEQNYIDEINKMKSISEDELGKENTETLKELEDTLQKIRIKIENRRQQIKGTEDIINEKMKNDYKVMETEGLSKEQIQERIKQNNFEIKIGLDIINKIGIFLIILGAATALRYTYSKSFNNTARAVFIFVLGAVFIAAGEWFIRKKKTTFALGLNGGGTAILYYAVFSSYFFLKVINMNAALIVSVLITALTVFFALRYNSKTTVSFALIGGYLPFFSYVFAFGLDTISIYGAMIYLFLLNASLIYISFYKRWVFTNYLSFILNIPVLIYLISICRNELVSIIYCMSTFFLYLSVTLIYPLSYKIKLKKADIVMLAINTSGSCLLVYGLFNRAHLNDLRGMLALIFCLVYFALGSFTSKYMKTEKETTLLFRLTSITFAVLVVPFQFDTTWFTLGWLIEGLLMISYGYLRKSHLIEKSGWVIFAICCVSFYLIDFPLSSIIHGSKYFHWKFASITFSSLGILYIYLKDNLSNVLFKYTPTGRVVTGFKYFTIINAWIYLVFESNTLYKNFFMEYDFRGFYYIIKFILINILLVLLLEKVKVIKDEITDHFAVALDVIVVILCSLININIPILYENIGDFKKLVSFVILLLFNAYVYYALRKLLIRLFSVKRMNFEFYPVFMVFYIFITFNIFMLWQFQQDYSSLFISFGYMVLAFFSIIFGFKKKYIYVRRMGLFLSMLANVKLFIYDLSYLDMVFKIVAYFSFGLVMLAISYIYQQLKKKLGGE</sequence>
<feature type="transmembrane region" description="Helical" evidence="2">
    <location>
        <begin position="496"/>
        <end position="514"/>
    </location>
</feature>
<evidence type="ECO:0000313" key="4">
    <source>
        <dbReference type="Proteomes" id="UP000679179"/>
    </source>
</evidence>
<dbReference type="Proteomes" id="UP000679179">
    <property type="component" value="Unassembled WGS sequence"/>
</dbReference>
<dbReference type="PANTHER" id="PTHR38434:SF1">
    <property type="entry name" value="BLL2549 PROTEIN"/>
    <property type="match status" value="1"/>
</dbReference>
<gene>
    <name evidence="3" type="ORF">CPJCM30710_29620</name>
</gene>
<dbReference type="InterPro" id="IPR019286">
    <property type="entry name" value="DUF2339_TM"/>
</dbReference>
<feature type="transmembrane region" description="Helical" evidence="2">
    <location>
        <begin position="195"/>
        <end position="216"/>
    </location>
</feature>
<feature type="transmembrane region" description="Helical" evidence="2">
    <location>
        <begin position="684"/>
        <end position="704"/>
    </location>
</feature>
<feature type="transmembrane region" description="Helical" evidence="2">
    <location>
        <begin position="309"/>
        <end position="327"/>
    </location>
</feature>
<feature type="transmembrane region" description="Helical" evidence="2">
    <location>
        <begin position="417"/>
        <end position="434"/>
    </location>
</feature>
<feature type="transmembrane region" description="Helical" evidence="2">
    <location>
        <begin position="592"/>
        <end position="612"/>
    </location>
</feature>